<feature type="compositionally biased region" description="Low complexity" evidence="2">
    <location>
        <begin position="84"/>
        <end position="99"/>
    </location>
</feature>
<sequence length="340" mass="39060">MSLPRLLKRPSSAIFASSRAHHPHDTLFLTSLPATGATRHVRWASIVPYTIHNPNPPPPPLTPEQVLAQLQQQEPQYGVPLDPFQPFGQQQSPQQPHPLTQEQLEQRLEHQQRLRQQEELQLQLQRHRNALQQQQLKRQIEQELELELEQGQEQDHIKGGNAEMRGKIAASTTSEEAAARCHPKEETREDNNHHKNGQDLQQTSSEHRPTDHHHHSAPAATTTTEEEQQQRLLELRKQRRSTFGYYFQLHPTRQQQHGLQQPQQAQPVRDLVQEAVTRTLSISTILPKRVSKISFEDRVQLAMLDYTGTQIDAMAPERAAEILLQAKASPKTQQDHHTLK</sequence>
<name>A0A9P6U6R9_9FUNG</name>
<evidence type="ECO:0000313" key="4">
    <source>
        <dbReference type="Proteomes" id="UP000807716"/>
    </source>
</evidence>
<feature type="compositionally biased region" description="Basic and acidic residues" evidence="2">
    <location>
        <begin position="177"/>
        <end position="197"/>
    </location>
</feature>
<gene>
    <name evidence="3" type="ORF">DFQ27_002026</name>
</gene>
<feature type="coiled-coil region" evidence="1">
    <location>
        <begin position="101"/>
        <end position="150"/>
    </location>
</feature>
<feature type="region of interest" description="Disordered" evidence="2">
    <location>
        <begin position="167"/>
        <end position="231"/>
    </location>
</feature>
<evidence type="ECO:0000256" key="2">
    <source>
        <dbReference type="SAM" id="MobiDB-lite"/>
    </source>
</evidence>
<evidence type="ECO:0000313" key="3">
    <source>
        <dbReference type="EMBL" id="KAG0262959.1"/>
    </source>
</evidence>
<keyword evidence="1" id="KW-0175">Coiled coil</keyword>
<proteinExistence type="predicted"/>
<organism evidence="3 4">
    <name type="scientific">Actinomortierella ambigua</name>
    <dbReference type="NCBI Taxonomy" id="1343610"/>
    <lineage>
        <taxon>Eukaryota</taxon>
        <taxon>Fungi</taxon>
        <taxon>Fungi incertae sedis</taxon>
        <taxon>Mucoromycota</taxon>
        <taxon>Mortierellomycotina</taxon>
        <taxon>Mortierellomycetes</taxon>
        <taxon>Mortierellales</taxon>
        <taxon>Mortierellaceae</taxon>
        <taxon>Actinomortierella</taxon>
    </lineage>
</organism>
<protein>
    <submittedName>
        <fullName evidence="3">Uncharacterized protein</fullName>
    </submittedName>
</protein>
<comment type="caution">
    <text evidence="3">The sequence shown here is derived from an EMBL/GenBank/DDBJ whole genome shotgun (WGS) entry which is preliminary data.</text>
</comment>
<evidence type="ECO:0000256" key="1">
    <source>
        <dbReference type="SAM" id="Coils"/>
    </source>
</evidence>
<dbReference type="Proteomes" id="UP000807716">
    <property type="component" value="Unassembled WGS sequence"/>
</dbReference>
<feature type="region of interest" description="Disordered" evidence="2">
    <location>
        <begin position="77"/>
        <end position="99"/>
    </location>
</feature>
<dbReference type="OrthoDB" id="2448986at2759"/>
<accession>A0A9P6U6R9</accession>
<reference evidence="3" key="1">
    <citation type="journal article" date="2020" name="Fungal Divers.">
        <title>Resolving the Mortierellaceae phylogeny through synthesis of multi-gene phylogenetics and phylogenomics.</title>
        <authorList>
            <person name="Vandepol N."/>
            <person name="Liber J."/>
            <person name="Desiro A."/>
            <person name="Na H."/>
            <person name="Kennedy M."/>
            <person name="Barry K."/>
            <person name="Grigoriev I.V."/>
            <person name="Miller A.N."/>
            <person name="O'Donnell K."/>
            <person name="Stajich J.E."/>
            <person name="Bonito G."/>
        </authorList>
    </citation>
    <scope>NUCLEOTIDE SEQUENCE</scope>
    <source>
        <strain evidence="3">BC1065</strain>
    </source>
</reference>
<dbReference type="AlphaFoldDB" id="A0A9P6U6R9"/>
<keyword evidence="4" id="KW-1185">Reference proteome</keyword>
<dbReference type="EMBL" id="JAAAJB010000172">
    <property type="protein sequence ID" value="KAG0262959.1"/>
    <property type="molecule type" value="Genomic_DNA"/>
</dbReference>